<dbReference type="EMBL" id="FOPJ01000013">
    <property type="protein sequence ID" value="SFG75346.1"/>
    <property type="molecule type" value="Genomic_DNA"/>
</dbReference>
<proteinExistence type="predicted"/>
<protein>
    <submittedName>
        <fullName evidence="2">Branched-chain amino acid transport protein AzlD</fullName>
    </submittedName>
</protein>
<dbReference type="PIRSF" id="PIRSF003203">
    <property type="entry name" value="AzlD"/>
    <property type="match status" value="1"/>
</dbReference>
<organism evidence="2 3">
    <name type="scientific">Corynebacterium spheniscorum</name>
    <dbReference type="NCBI Taxonomy" id="185761"/>
    <lineage>
        <taxon>Bacteria</taxon>
        <taxon>Bacillati</taxon>
        <taxon>Actinomycetota</taxon>
        <taxon>Actinomycetes</taxon>
        <taxon>Mycobacteriales</taxon>
        <taxon>Corynebacteriaceae</taxon>
        <taxon>Corynebacterium</taxon>
    </lineage>
</organism>
<dbReference type="OrthoDB" id="5324916at2"/>
<dbReference type="InterPro" id="IPR008407">
    <property type="entry name" value="Brnchd-chn_aa_trnsp_AzlD"/>
</dbReference>
<keyword evidence="1" id="KW-0812">Transmembrane</keyword>
<evidence type="ECO:0000313" key="3">
    <source>
        <dbReference type="Proteomes" id="UP000199065"/>
    </source>
</evidence>
<dbReference type="Proteomes" id="UP000199065">
    <property type="component" value="Unassembled WGS sequence"/>
</dbReference>
<feature type="transmembrane region" description="Helical" evidence="1">
    <location>
        <begin position="77"/>
        <end position="97"/>
    </location>
</feature>
<evidence type="ECO:0000313" key="2">
    <source>
        <dbReference type="EMBL" id="SFG75346.1"/>
    </source>
</evidence>
<name>A0A1I2UKI3_9CORY</name>
<sequence length="124" mass="12723">MNQLVCAAGAYGLPDGVSLGGVLAVLIPAAVVTMVLRQLPFSALALLKNSGFVKLLGYTMPVGVMTVLAVYTLHTEVVLQGQSIIASLVGVGVTVLLHALRRDAALSIIGGTVAYMLMLNVGGF</sequence>
<keyword evidence="1" id="KW-1133">Transmembrane helix</keyword>
<feature type="transmembrane region" description="Helical" evidence="1">
    <location>
        <begin position="104"/>
        <end position="123"/>
    </location>
</feature>
<reference evidence="2 3" key="1">
    <citation type="submission" date="2016-10" db="EMBL/GenBank/DDBJ databases">
        <authorList>
            <person name="de Groot N.N."/>
        </authorList>
    </citation>
    <scope>NUCLEOTIDE SEQUENCE [LARGE SCALE GENOMIC DNA]</scope>
    <source>
        <strain>J11</strain>
        <strain evidence="3">PG 39</strain>
    </source>
</reference>
<dbReference type="RefSeq" id="WP_092286634.1">
    <property type="nucleotide sequence ID" value="NZ_FOPJ01000013.1"/>
</dbReference>
<accession>A0A1I2UKI3</accession>
<gene>
    <name evidence="2" type="ORF">SAMN05660282_01837</name>
</gene>
<evidence type="ECO:0000256" key="1">
    <source>
        <dbReference type="SAM" id="Phobius"/>
    </source>
</evidence>
<dbReference type="Pfam" id="PF05437">
    <property type="entry name" value="AzlD"/>
    <property type="match status" value="1"/>
</dbReference>
<dbReference type="AlphaFoldDB" id="A0A1I2UKI3"/>
<feature type="transmembrane region" description="Helical" evidence="1">
    <location>
        <begin position="51"/>
        <end position="71"/>
    </location>
</feature>
<keyword evidence="3" id="KW-1185">Reference proteome</keyword>
<feature type="transmembrane region" description="Helical" evidence="1">
    <location>
        <begin position="19"/>
        <end position="39"/>
    </location>
</feature>
<keyword evidence="1" id="KW-0472">Membrane</keyword>
<dbReference type="STRING" id="185761.SAMN05660282_01837"/>